<accession>A0A9P5NFV8</accession>
<evidence type="ECO:0000313" key="2">
    <source>
        <dbReference type="Proteomes" id="UP000724874"/>
    </source>
</evidence>
<sequence length="191" mass="21177">MTYCATLRVGLKQGVSYRIQLYPSRIVNALLEVPQRRLLASYTFTTSPKRNKYASISKIDLAALRASFRGSEKAFERVTLVTTKWGLLGASEALDAVARENRLKTAFWGDLIKSGSQMKRFENSPRSAWEIVDALLKHAGKDIGLNIQSVIVKIRTNLDANKKNGGGKDALFVLLYSIFGSFSLGIGDKRC</sequence>
<protein>
    <submittedName>
        <fullName evidence="1">Uncharacterized protein</fullName>
    </submittedName>
</protein>
<keyword evidence="2" id="KW-1185">Reference proteome</keyword>
<dbReference type="AlphaFoldDB" id="A0A9P5NFV8"/>
<reference evidence="1" key="1">
    <citation type="submission" date="2020-11" db="EMBL/GenBank/DDBJ databases">
        <authorList>
            <consortium name="DOE Joint Genome Institute"/>
            <person name="Ahrendt S."/>
            <person name="Riley R."/>
            <person name="Andreopoulos W."/>
            <person name="LaButti K."/>
            <person name="Pangilinan J."/>
            <person name="Ruiz-duenas F.J."/>
            <person name="Barrasa J.M."/>
            <person name="Sanchez-Garcia M."/>
            <person name="Camarero S."/>
            <person name="Miyauchi S."/>
            <person name="Serrano A."/>
            <person name="Linde D."/>
            <person name="Babiker R."/>
            <person name="Drula E."/>
            <person name="Ayuso-Fernandez I."/>
            <person name="Pacheco R."/>
            <person name="Padilla G."/>
            <person name="Ferreira P."/>
            <person name="Barriuso J."/>
            <person name="Kellner H."/>
            <person name="Castanera R."/>
            <person name="Alfaro M."/>
            <person name="Ramirez L."/>
            <person name="Pisabarro A.G."/>
            <person name="Kuo A."/>
            <person name="Tritt A."/>
            <person name="Lipzen A."/>
            <person name="He G."/>
            <person name="Yan M."/>
            <person name="Ng V."/>
            <person name="Cullen D."/>
            <person name="Martin F."/>
            <person name="Rosso M.-N."/>
            <person name="Henrissat B."/>
            <person name="Hibbett D."/>
            <person name="Martinez A.T."/>
            <person name="Grigoriev I.V."/>
        </authorList>
    </citation>
    <scope>NUCLEOTIDE SEQUENCE</scope>
    <source>
        <strain evidence="1">AH 44721</strain>
    </source>
</reference>
<dbReference type="OrthoDB" id="2673755at2759"/>
<evidence type="ECO:0000313" key="1">
    <source>
        <dbReference type="EMBL" id="KAF8884205.1"/>
    </source>
</evidence>
<name>A0A9P5NFV8_GYMJU</name>
<proteinExistence type="predicted"/>
<dbReference type="Proteomes" id="UP000724874">
    <property type="component" value="Unassembled WGS sequence"/>
</dbReference>
<dbReference type="EMBL" id="JADNYJ010000110">
    <property type="protein sequence ID" value="KAF8884205.1"/>
    <property type="molecule type" value="Genomic_DNA"/>
</dbReference>
<organism evidence="1 2">
    <name type="scientific">Gymnopilus junonius</name>
    <name type="common">Spectacular rustgill mushroom</name>
    <name type="synonym">Gymnopilus spectabilis subsp. junonius</name>
    <dbReference type="NCBI Taxonomy" id="109634"/>
    <lineage>
        <taxon>Eukaryota</taxon>
        <taxon>Fungi</taxon>
        <taxon>Dikarya</taxon>
        <taxon>Basidiomycota</taxon>
        <taxon>Agaricomycotina</taxon>
        <taxon>Agaricomycetes</taxon>
        <taxon>Agaricomycetidae</taxon>
        <taxon>Agaricales</taxon>
        <taxon>Agaricineae</taxon>
        <taxon>Hymenogastraceae</taxon>
        <taxon>Gymnopilus</taxon>
    </lineage>
</organism>
<comment type="caution">
    <text evidence="1">The sequence shown here is derived from an EMBL/GenBank/DDBJ whole genome shotgun (WGS) entry which is preliminary data.</text>
</comment>
<gene>
    <name evidence="1" type="ORF">CPB84DRAFT_1789309</name>
</gene>